<feature type="region of interest" description="Disordered" evidence="1">
    <location>
        <begin position="137"/>
        <end position="156"/>
    </location>
</feature>
<reference evidence="2 3" key="1">
    <citation type="journal article" date="2011" name="Science">
        <title>The Selaginella genome identifies genetic changes associated with the evolution of vascular plants.</title>
        <authorList>
            <person name="Banks J.A."/>
            <person name="Nishiyama T."/>
            <person name="Hasebe M."/>
            <person name="Bowman J.L."/>
            <person name="Gribskov M."/>
            <person name="dePamphilis C."/>
            <person name="Albert V.A."/>
            <person name="Aono N."/>
            <person name="Aoyama T."/>
            <person name="Ambrose B.A."/>
            <person name="Ashton N.W."/>
            <person name="Axtell M.J."/>
            <person name="Barker E."/>
            <person name="Barker M.S."/>
            <person name="Bennetzen J.L."/>
            <person name="Bonawitz N.D."/>
            <person name="Chapple C."/>
            <person name="Cheng C."/>
            <person name="Correa L.G."/>
            <person name="Dacre M."/>
            <person name="DeBarry J."/>
            <person name="Dreyer I."/>
            <person name="Elias M."/>
            <person name="Engstrom E.M."/>
            <person name="Estelle M."/>
            <person name="Feng L."/>
            <person name="Finet C."/>
            <person name="Floyd S.K."/>
            <person name="Frommer W.B."/>
            <person name="Fujita T."/>
            <person name="Gramzow L."/>
            <person name="Gutensohn M."/>
            <person name="Harholt J."/>
            <person name="Hattori M."/>
            <person name="Heyl A."/>
            <person name="Hirai T."/>
            <person name="Hiwatashi Y."/>
            <person name="Ishikawa M."/>
            <person name="Iwata M."/>
            <person name="Karol K.G."/>
            <person name="Koehler B."/>
            <person name="Kolukisaoglu U."/>
            <person name="Kubo M."/>
            <person name="Kurata T."/>
            <person name="Lalonde S."/>
            <person name="Li K."/>
            <person name="Li Y."/>
            <person name="Litt A."/>
            <person name="Lyons E."/>
            <person name="Manning G."/>
            <person name="Maruyama T."/>
            <person name="Michael T.P."/>
            <person name="Mikami K."/>
            <person name="Miyazaki S."/>
            <person name="Morinaga S."/>
            <person name="Murata T."/>
            <person name="Mueller-Roeber B."/>
            <person name="Nelson D.R."/>
            <person name="Obara M."/>
            <person name="Oguri Y."/>
            <person name="Olmstead R.G."/>
            <person name="Onodera N."/>
            <person name="Petersen B.L."/>
            <person name="Pils B."/>
            <person name="Prigge M."/>
            <person name="Rensing S.A."/>
            <person name="Riano-Pachon D.M."/>
            <person name="Roberts A.W."/>
            <person name="Sato Y."/>
            <person name="Scheller H.V."/>
            <person name="Schulz B."/>
            <person name="Schulz C."/>
            <person name="Shakirov E.V."/>
            <person name="Shibagaki N."/>
            <person name="Shinohara N."/>
            <person name="Shippen D.E."/>
            <person name="Soerensen I."/>
            <person name="Sotooka R."/>
            <person name="Sugimoto N."/>
            <person name="Sugita M."/>
            <person name="Sumikawa N."/>
            <person name="Tanurdzic M."/>
            <person name="Theissen G."/>
            <person name="Ulvskov P."/>
            <person name="Wakazuki S."/>
            <person name="Weng J.K."/>
            <person name="Willats W.W."/>
            <person name="Wipf D."/>
            <person name="Wolf P.G."/>
            <person name="Yang L."/>
            <person name="Zimmer A.D."/>
            <person name="Zhu Q."/>
            <person name="Mitros T."/>
            <person name="Hellsten U."/>
            <person name="Loque D."/>
            <person name="Otillar R."/>
            <person name="Salamov A."/>
            <person name="Schmutz J."/>
            <person name="Shapiro H."/>
            <person name="Lindquist E."/>
            <person name="Lucas S."/>
            <person name="Rokhsar D."/>
            <person name="Grigoriev I.V."/>
        </authorList>
    </citation>
    <scope>NUCLEOTIDE SEQUENCE [LARGE SCALE GENOMIC DNA]</scope>
</reference>
<feature type="region of interest" description="Disordered" evidence="1">
    <location>
        <begin position="48"/>
        <end position="74"/>
    </location>
</feature>
<dbReference type="Proteomes" id="UP000001514">
    <property type="component" value="Unassembled WGS sequence"/>
</dbReference>
<evidence type="ECO:0000313" key="3">
    <source>
        <dbReference type="Proteomes" id="UP000001514"/>
    </source>
</evidence>
<feature type="compositionally biased region" description="Basic and acidic residues" evidence="1">
    <location>
        <begin position="1"/>
        <end position="11"/>
    </location>
</feature>
<dbReference type="InParanoid" id="D8RF78"/>
<evidence type="ECO:0000313" key="2">
    <source>
        <dbReference type="EMBL" id="EFJ28822.1"/>
    </source>
</evidence>
<feature type="compositionally biased region" description="Basic and acidic residues" evidence="1">
    <location>
        <begin position="227"/>
        <end position="249"/>
    </location>
</feature>
<proteinExistence type="predicted"/>
<name>D8RF78_SELML</name>
<dbReference type="EMBL" id="GL377578">
    <property type="protein sequence ID" value="EFJ28822.1"/>
    <property type="molecule type" value="Genomic_DNA"/>
</dbReference>
<accession>D8RF78</accession>
<feature type="region of interest" description="Disordered" evidence="1">
    <location>
        <begin position="1"/>
        <end position="29"/>
    </location>
</feature>
<evidence type="ECO:0000256" key="1">
    <source>
        <dbReference type="SAM" id="MobiDB-lite"/>
    </source>
</evidence>
<dbReference type="AlphaFoldDB" id="D8RF78"/>
<dbReference type="Gramene" id="EFJ28822">
    <property type="protein sequence ID" value="EFJ28822"/>
    <property type="gene ID" value="SELMODRAFT_410588"/>
</dbReference>
<dbReference type="HOGENOM" id="CLU_659549_0_0_1"/>
<feature type="region of interest" description="Disordered" evidence="1">
    <location>
        <begin position="223"/>
        <end position="255"/>
    </location>
</feature>
<feature type="region of interest" description="Disordered" evidence="1">
    <location>
        <begin position="397"/>
        <end position="417"/>
    </location>
</feature>
<sequence>MAEIKRAREATEFQGESGDQQGGGGFVPPDLFKRASVVHVSSEVQEATSQWKLGVPPAPEISNSSTAGSEISEREREQLLHARQLVLQQGLPWVTGQNHKLQRSSSDCFSSGSRIPSSAQPPPNLAATFQLSQSWNMSSTHVVQPEQPKPAAPPDDDAMHRASYCADMPYIVHHAAGSGGGTAGFPGDDMLVIPPAAADILDCGGAADAASGGVAAAFDRQQSLDSVKSEEQQQQHEEQDHQQQQDHHFPSLQLGPCSSEMISASPLNQLEMAVDFEPHHQLLSLGGYSAAANAFAAAEEETYRVNGGGGDGDDGCGGGGGGGGAMAEIMAGPLASQCDGLSWIFSSSSNSQKSSNVTTAADQVAEVVVAAEEVGGGGRGSQDPSCFLDGFGLALGHDPGDGDDHRGVVETSDTHKS</sequence>
<dbReference type="KEGG" id="smo:SELMODRAFT_410588"/>
<protein>
    <submittedName>
        <fullName evidence="2">Uncharacterized protein</fullName>
    </submittedName>
</protein>
<organism evidence="3">
    <name type="scientific">Selaginella moellendorffii</name>
    <name type="common">Spikemoss</name>
    <dbReference type="NCBI Taxonomy" id="88036"/>
    <lineage>
        <taxon>Eukaryota</taxon>
        <taxon>Viridiplantae</taxon>
        <taxon>Streptophyta</taxon>
        <taxon>Embryophyta</taxon>
        <taxon>Tracheophyta</taxon>
        <taxon>Lycopodiopsida</taxon>
        <taxon>Selaginellales</taxon>
        <taxon>Selaginellaceae</taxon>
        <taxon>Selaginella</taxon>
    </lineage>
</organism>
<feature type="compositionally biased region" description="Basic and acidic residues" evidence="1">
    <location>
        <begin position="398"/>
        <end position="417"/>
    </location>
</feature>
<keyword evidence="3" id="KW-1185">Reference proteome</keyword>
<gene>
    <name evidence="2" type="ORF">SELMODRAFT_410588</name>
</gene>